<feature type="transmembrane region" description="Helical" evidence="7">
    <location>
        <begin position="131"/>
        <end position="150"/>
    </location>
</feature>
<feature type="region of interest" description="Disordered" evidence="6">
    <location>
        <begin position="1"/>
        <end position="29"/>
    </location>
</feature>
<protein>
    <submittedName>
        <fullName evidence="8">D-allose transport system permease protein AlsC</fullName>
    </submittedName>
</protein>
<feature type="transmembrane region" description="Helical" evidence="7">
    <location>
        <begin position="61"/>
        <end position="82"/>
    </location>
</feature>
<feature type="transmembrane region" description="Helical" evidence="7">
    <location>
        <begin position="182"/>
        <end position="203"/>
    </location>
</feature>
<feature type="transmembrane region" description="Helical" evidence="7">
    <location>
        <begin position="365"/>
        <end position="382"/>
    </location>
</feature>
<dbReference type="OrthoDB" id="45037at2"/>
<evidence type="ECO:0000256" key="7">
    <source>
        <dbReference type="SAM" id="Phobius"/>
    </source>
</evidence>
<proteinExistence type="predicted"/>
<feature type="region of interest" description="Disordered" evidence="6">
    <location>
        <begin position="424"/>
        <end position="443"/>
    </location>
</feature>
<evidence type="ECO:0000256" key="6">
    <source>
        <dbReference type="SAM" id="MobiDB-lite"/>
    </source>
</evidence>
<dbReference type="Proteomes" id="UP000277858">
    <property type="component" value="Chromosome"/>
</dbReference>
<keyword evidence="4 7" id="KW-1133">Transmembrane helix</keyword>
<accession>A0A3S5EVD1</accession>
<feature type="transmembrane region" description="Helical" evidence="7">
    <location>
        <begin position="262"/>
        <end position="280"/>
    </location>
</feature>
<dbReference type="InterPro" id="IPR001851">
    <property type="entry name" value="ABC_transp_permease"/>
</dbReference>
<name>A0A3S5EVD1_9ACTN</name>
<organism evidence="8 9">
    <name type="scientific">Acidipropionibacterium jensenii</name>
    <dbReference type="NCBI Taxonomy" id="1749"/>
    <lineage>
        <taxon>Bacteria</taxon>
        <taxon>Bacillati</taxon>
        <taxon>Actinomycetota</taxon>
        <taxon>Actinomycetes</taxon>
        <taxon>Propionibacteriales</taxon>
        <taxon>Propionibacteriaceae</taxon>
        <taxon>Acidipropionibacterium</taxon>
    </lineage>
</organism>
<dbReference type="AlphaFoldDB" id="A0A3S5EVD1"/>
<dbReference type="GO" id="GO:0005886">
    <property type="term" value="C:plasma membrane"/>
    <property type="evidence" value="ECO:0007669"/>
    <property type="project" value="UniProtKB-SubCell"/>
</dbReference>
<dbReference type="GO" id="GO:0022857">
    <property type="term" value="F:transmembrane transporter activity"/>
    <property type="evidence" value="ECO:0007669"/>
    <property type="project" value="InterPro"/>
</dbReference>
<sequence>MSTSETPNPGPEGSENAAPEEVAPLDQSVVDKVPTDAPVTSHEIVAAQESRARSGFPWNELWVTVAAFVMAFIVSAVVMVVADPDISKQWSYVLSRPDAITSSWAKVSGAYVALFQGAFGSWTAITATTAQAAPLICGGLAIGLAFKAGLFNIGGQGQAIAGATLAAWVGFNFHSLPLVPHLVLAMIAGLLGGAVWGGIAGVLRAKAGANEVIVTIMLNYVASGLLAWLLTTSAFQMPGRTDPIAPPVDWAATFPRLAGSQLHLGFFLALLLAVATWWLLDRTRLGFHIKAVGANPNASATAGMKVDRIIAVTMIISGALAGFAGVEVALGPISGATPTQLSIGLVGSIGFDSITVALLGRSRPLGVVLAGLFWGAMSQGGLRMQALAQTPLDLVSVIQAVIVMFVAAPMLVKTILPFLKTAHDRRRERSTKPGSDPKTGALA</sequence>
<keyword evidence="2" id="KW-1003">Cell membrane</keyword>
<dbReference type="Pfam" id="PF02653">
    <property type="entry name" value="BPD_transp_2"/>
    <property type="match status" value="1"/>
</dbReference>
<dbReference type="RefSeq" id="WP_036981308.1">
    <property type="nucleotide sequence ID" value="NZ_JAKDOF010000045.1"/>
</dbReference>
<dbReference type="STRING" id="1122997.GCA_000425285_01239"/>
<evidence type="ECO:0000256" key="1">
    <source>
        <dbReference type="ARBA" id="ARBA00004651"/>
    </source>
</evidence>
<comment type="subcellular location">
    <subcellularLocation>
        <location evidence="1">Cell membrane</location>
        <topology evidence="1">Multi-pass membrane protein</topology>
    </subcellularLocation>
</comment>
<dbReference type="PANTHER" id="PTHR47089:SF1">
    <property type="entry name" value="GUANOSINE ABC TRANSPORTER PERMEASE PROTEIN NUPP"/>
    <property type="match status" value="1"/>
</dbReference>
<evidence type="ECO:0000256" key="4">
    <source>
        <dbReference type="ARBA" id="ARBA00022989"/>
    </source>
</evidence>
<feature type="transmembrane region" description="Helical" evidence="7">
    <location>
        <begin position="157"/>
        <end position="176"/>
    </location>
</feature>
<evidence type="ECO:0000256" key="5">
    <source>
        <dbReference type="ARBA" id="ARBA00023136"/>
    </source>
</evidence>
<dbReference type="PANTHER" id="PTHR47089">
    <property type="entry name" value="ABC TRANSPORTER, PERMEASE PROTEIN"/>
    <property type="match status" value="1"/>
</dbReference>
<dbReference type="CDD" id="cd06580">
    <property type="entry name" value="TM_PBP1_transp_TpRbsC_like"/>
    <property type="match status" value="1"/>
</dbReference>
<keyword evidence="9" id="KW-1185">Reference proteome</keyword>
<feature type="transmembrane region" description="Helical" evidence="7">
    <location>
        <begin position="394"/>
        <end position="419"/>
    </location>
</feature>
<feature type="transmembrane region" description="Helical" evidence="7">
    <location>
        <begin position="309"/>
        <end position="333"/>
    </location>
</feature>
<feature type="transmembrane region" description="Helical" evidence="7">
    <location>
        <begin position="212"/>
        <end position="230"/>
    </location>
</feature>
<keyword evidence="5 7" id="KW-0472">Membrane</keyword>
<feature type="transmembrane region" description="Helical" evidence="7">
    <location>
        <begin position="339"/>
        <end position="358"/>
    </location>
</feature>
<dbReference type="EMBL" id="LR134473">
    <property type="protein sequence ID" value="VEI04206.1"/>
    <property type="molecule type" value="Genomic_DNA"/>
</dbReference>
<keyword evidence="3 7" id="KW-0812">Transmembrane</keyword>
<reference evidence="8 9" key="1">
    <citation type="submission" date="2018-12" db="EMBL/GenBank/DDBJ databases">
        <authorList>
            <consortium name="Pathogen Informatics"/>
        </authorList>
    </citation>
    <scope>NUCLEOTIDE SEQUENCE [LARGE SCALE GENOMIC DNA]</scope>
    <source>
        <strain evidence="8 9">NCTC13652</strain>
    </source>
</reference>
<gene>
    <name evidence="8" type="primary">alsC</name>
    <name evidence="8" type="ORF">NCTC13652_02431</name>
</gene>
<evidence type="ECO:0000256" key="2">
    <source>
        <dbReference type="ARBA" id="ARBA00022475"/>
    </source>
</evidence>
<evidence type="ECO:0000313" key="9">
    <source>
        <dbReference type="Proteomes" id="UP000277858"/>
    </source>
</evidence>
<evidence type="ECO:0000256" key="3">
    <source>
        <dbReference type="ARBA" id="ARBA00022692"/>
    </source>
</evidence>
<evidence type="ECO:0000313" key="8">
    <source>
        <dbReference type="EMBL" id="VEI04206.1"/>
    </source>
</evidence>